<evidence type="ECO:0000313" key="1">
    <source>
        <dbReference type="EMBL" id="GAA0183574.1"/>
    </source>
</evidence>
<sequence>MGEIIRKMSKGKPKVSDNINRITNKRIAKDVEDVPTEEVDFCCKEHEARWKFLCARNILPEKFLFDLTYNNQKNIDILQDAGVLEILSEIGPQWPQLVREFVCNLSEEASNTASSMFYKVKLRGHVFNFNPALINMHYGMNNEGIT</sequence>
<gene>
    <name evidence="1" type="ORF">LIER_30959</name>
</gene>
<organism evidence="1 2">
    <name type="scientific">Lithospermum erythrorhizon</name>
    <name type="common">Purple gromwell</name>
    <name type="synonym">Lithospermum officinale var. erythrorhizon</name>
    <dbReference type="NCBI Taxonomy" id="34254"/>
    <lineage>
        <taxon>Eukaryota</taxon>
        <taxon>Viridiplantae</taxon>
        <taxon>Streptophyta</taxon>
        <taxon>Embryophyta</taxon>
        <taxon>Tracheophyta</taxon>
        <taxon>Spermatophyta</taxon>
        <taxon>Magnoliopsida</taxon>
        <taxon>eudicotyledons</taxon>
        <taxon>Gunneridae</taxon>
        <taxon>Pentapetalae</taxon>
        <taxon>asterids</taxon>
        <taxon>lamiids</taxon>
        <taxon>Boraginales</taxon>
        <taxon>Boraginaceae</taxon>
        <taxon>Boraginoideae</taxon>
        <taxon>Lithospermeae</taxon>
        <taxon>Lithospermum</taxon>
    </lineage>
</organism>
<accession>A0AAV3RT42</accession>
<keyword evidence="2" id="KW-1185">Reference proteome</keyword>
<reference evidence="1 2" key="1">
    <citation type="submission" date="2024-01" db="EMBL/GenBank/DDBJ databases">
        <title>The complete chloroplast genome sequence of Lithospermum erythrorhizon: insights into the phylogenetic relationship among Boraginaceae species and the maternal lineages of purple gromwells.</title>
        <authorList>
            <person name="Okada T."/>
            <person name="Watanabe K."/>
        </authorList>
    </citation>
    <scope>NUCLEOTIDE SEQUENCE [LARGE SCALE GENOMIC DNA]</scope>
</reference>
<dbReference type="AlphaFoldDB" id="A0AAV3RT42"/>
<dbReference type="EMBL" id="BAABME010011320">
    <property type="protein sequence ID" value="GAA0183574.1"/>
    <property type="molecule type" value="Genomic_DNA"/>
</dbReference>
<name>A0AAV3RT42_LITER</name>
<dbReference type="Proteomes" id="UP001454036">
    <property type="component" value="Unassembled WGS sequence"/>
</dbReference>
<comment type="caution">
    <text evidence="1">The sequence shown here is derived from an EMBL/GenBank/DDBJ whole genome shotgun (WGS) entry which is preliminary data.</text>
</comment>
<protein>
    <submittedName>
        <fullName evidence="1">Uncharacterized protein</fullName>
    </submittedName>
</protein>
<evidence type="ECO:0000313" key="2">
    <source>
        <dbReference type="Proteomes" id="UP001454036"/>
    </source>
</evidence>
<proteinExistence type="predicted"/>